<organism evidence="2 3">
    <name type="scientific">Eruca vesicaria subsp. sativa</name>
    <name type="common">Garden rocket</name>
    <name type="synonym">Eruca sativa</name>
    <dbReference type="NCBI Taxonomy" id="29727"/>
    <lineage>
        <taxon>Eukaryota</taxon>
        <taxon>Viridiplantae</taxon>
        <taxon>Streptophyta</taxon>
        <taxon>Embryophyta</taxon>
        <taxon>Tracheophyta</taxon>
        <taxon>Spermatophyta</taxon>
        <taxon>Magnoliopsida</taxon>
        <taxon>eudicotyledons</taxon>
        <taxon>Gunneridae</taxon>
        <taxon>Pentapetalae</taxon>
        <taxon>rosids</taxon>
        <taxon>malvids</taxon>
        <taxon>Brassicales</taxon>
        <taxon>Brassicaceae</taxon>
        <taxon>Brassiceae</taxon>
        <taxon>Eruca</taxon>
    </lineage>
</organism>
<dbReference type="PANTHER" id="PTHR21011:SF1">
    <property type="entry name" value="SMALL RIBOSOMAL SUBUNIT PROTEIN BS6M"/>
    <property type="match status" value="1"/>
</dbReference>
<accession>A0ABC8L160</accession>
<dbReference type="GO" id="GO:0005737">
    <property type="term" value="C:cytoplasm"/>
    <property type="evidence" value="ECO:0007669"/>
    <property type="project" value="UniProtKB-ARBA"/>
</dbReference>
<comment type="similarity">
    <text evidence="1">Belongs to the bacterial ribosomal protein bS6 family.</text>
</comment>
<dbReference type="SUPFAM" id="SSF54995">
    <property type="entry name" value="Ribosomal protein S6"/>
    <property type="match status" value="1"/>
</dbReference>
<evidence type="ECO:0000256" key="1">
    <source>
        <dbReference type="ARBA" id="ARBA00009512"/>
    </source>
</evidence>
<dbReference type="AlphaFoldDB" id="A0ABC8L160"/>
<dbReference type="Proteomes" id="UP001642260">
    <property type="component" value="Unassembled WGS sequence"/>
</dbReference>
<evidence type="ECO:0000313" key="3">
    <source>
        <dbReference type="Proteomes" id="UP001642260"/>
    </source>
</evidence>
<dbReference type="InterPro" id="IPR020814">
    <property type="entry name" value="Ribosomal_S6_plastid/chlpt"/>
</dbReference>
<comment type="caution">
    <text evidence="2">The sequence shown here is derived from an EMBL/GenBank/DDBJ whole genome shotgun (WGS) entry which is preliminary data.</text>
</comment>
<evidence type="ECO:0000313" key="2">
    <source>
        <dbReference type="EMBL" id="CAH8366698.1"/>
    </source>
</evidence>
<dbReference type="InterPro" id="IPR014717">
    <property type="entry name" value="Transl_elong_EF1B/ribsomal_bS6"/>
</dbReference>
<dbReference type="EMBL" id="CAKOAT010399599">
    <property type="protein sequence ID" value="CAH8366698.1"/>
    <property type="molecule type" value="Genomic_DNA"/>
</dbReference>
<dbReference type="PANTHER" id="PTHR21011">
    <property type="entry name" value="MITOCHONDRIAL 28S RIBOSOMAL PROTEIN S6"/>
    <property type="match status" value="1"/>
</dbReference>
<keyword evidence="3" id="KW-1185">Reference proteome</keyword>
<dbReference type="NCBIfam" id="TIGR00166">
    <property type="entry name" value="S6"/>
    <property type="match status" value="1"/>
</dbReference>
<dbReference type="CDD" id="cd00473">
    <property type="entry name" value="bS6"/>
    <property type="match status" value="1"/>
</dbReference>
<dbReference type="InterPro" id="IPR000529">
    <property type="entry name" value="Ribosomal_bS6"/>
</dbReference>
<sequence length="77" mass="9321">MSKLFFLKTRFNLSLIVSAEFLKEKKGKVWNFSDWGMRRLAYKIQKAENGHYILLNFEMEAKHLNEFKGICWMVMRE</sequence>
<proteinExistence type="inferred from homology"/>
<dbReference type="InterPro" id="IPR035980">
    <property type="entry name" value="Ribosomal_bS6_sf"/>
</dbReference>
<dbReference type="Gene3D" id="3.30.70.60">
    <property type="match status" value="1"/>
</dbReference>
<evidence type="ECO:0008006" key="4">
    <source>
        <dbReference type="Google" id="ProtNLM"/>
    </source>
</evidence>
<protein>
    <recommendedName>
        <fullName evidence="4">Ribosomal protein S6</fullName>
    </recommendedName>
</protein>
<dbReference type="Pfam" id="PF01250">
    <property type="entry name" value="Ribosomal_S6"/>
    <property type="match status" value="1"/>
</dbReference>
<gene>
    <name evidence="2" type="ORF">ERUC_LOCUS30653</name>
</gene>
<name>A0ABC8L160_ERUVS</name>
<reference evidence="2 3" key="1">
    <citation type="submission" date="2022-03" db="EMBL/GenBank/DDBJ databases">
        <authorList>
            <person name="Macdonald S."/>
            <person name="Ahmed S."/>
            <person name="Newling K."/>
        </authorList>
    </citation>
    <scope>NUCLEOTIDE SEQUENCE [LARGE SCALE GENOMIC DNA]</scope>
</reference>